<proteinExistence type="predicted"/>
<dbReference type="EC" id="4.1.2.17" evidence="5"/>
<accession>A0AAI8TUX7</accession>
<evidence type="ECO:0000256" key="2">
    <source>
        <dbReference type="ARBA" id="ARBA00023239"/>
    </source>
</evidence>
<dbReference type="EMBL" id="AP027452">
    <property type="protein sequence ID" value="BDY29296.1"/>
    <property type="molecule type" value="Genomic_DNA"/>
</dbReference>
<dbReference type="Proteomes" id="UP000465622">
    <property type="component" value="Chromosome"/>
</dbReference>
<gene>
    <name evidence="5" type="primary">fucA_1</name>
    <name evidence="5" type="ORF">hbim_03234</name>
    <name evidence="4" type="ORF">MMAGJ_35970</name>
</gene>
<keyword evidence="6" id="KW-1185">Reference proteome</keyword>
<dbReference type="PANTHER" id="PTHR22789">
    <property type="entry name" value="FUCULOSE PHOSPHATE ALDOLASE"/>
    <property type="match status" value="1"/>
</dbReference>
<dbReference type="EMBL" id="AP022567">
    <property type="protein sequence ID" value="BBX34315.1"/>
    <property type="molecule type" value="Genomic_DNA"/>
</dbReference>
<evidence type="ECO:0000313" key="4">
    <source>
        <dbReference type="EMBL" id="BBX34315.1"/>
    </source>
</evidence>
<reference evidence="4" key="2">
    <citation type="submission" date="2020-02" db="EMBL/GenBank/DDBJ databases">
        <authorList>
            <person name="Matsumoto Y."/>
            <person name="Kinjo T."/>
            <person name="Motooka D."/>
            <person name="Nabeya D."/>
            <person name="Jung N."/>
            <person name="Uechi K."/>
            <person name="Horii T."/>
            <person name="Iida T."/>
            <person name="Fujita J."/>
            <person name="Nakamura S."/>
        </authorList>
    </citation>
    <scope>NUCLEOTIDE SEQUENCE</scope>
    <source>
        <strain evidence="4">JCM 12375</strain>
    </source>
</reference>
<dbReference type="GO" id="GO:0008738">
    <property type="term" value="F:L-fuculose-phosphate aldolase activity"/>
    <property type="evidence" value="ECO:0007669"/>
    <property type="project" value="UniProtKB-EC"/>
</dbReference>
<evidence type="ECO:0000256" key="1">
    <source>
        <dbReference type="ARBA" id="ARBA00022723"/>
    </source>
</evidence>
<dbReference type="GO" id="GO:0005829">
    <property type="term" value="C:cytosol"/>
    <property type="evidence" value="ECO:0007669"/>
    <property type="project" value="TreeGrafter"/>
</dbReference>
<evidence type="ECO:0000313" key="7">
    <source>
        <dbReference type="Proteomes" id="UP001241092"/>
    </source>
</evidence>
<dbReference type="PANTHER" id="PTHR22789:SF0">
    <property type="entry name" value="3-OXO-TETRONATE 4-PHOSPHATE DECARBOXYLASE-RELATED"/>
    <property type="match status" value="1"/>
</dbReference>
<dbReference type="Gene3D" id="3.40.225.10">
    <property type="entry name" value="Class II aldolase/adducin N-terminal domain"/>
    <property type="match status" value="1"/>
</dbReference>
<dbReference type="InterPro" id="IPR050197">
    <property type="entry name" value="Aldolase_class_II_sugar_metab"/>
</dbReference>
<dbReference type="InterPro" id="IPR001303">
    <property type="entry name" value="Aldolase_II/adducin_N"/>
</dbReference>
<dbReference type="Pfam" id="PF00596">
    <property type="entry name" value="Aldolase_II"/>
    <property type="match status" value="1"/>
</dbReference>
<feature type="domain" description="Class II aldolase/adducin N-terminal" evidence="3">
    <location>
        <begin position="9"/>
        <end position="175"/>
    </location>
</feature>
<sequence>MSRESIDRERIAAVGALLYRRGLSPGSGGNISVRLADGWLMTPTNTALGELDPASLSKVSLDGDIFSGDPPTKEMILHLALYRHRPKAGAIVDLHATHAAAVSCLDGLDPGDCIPPLTAYHVMKVGRLPLIPCHPPGERCSRRSHRCTRGLGTCARARQSRTPREWFVARSRCDSR</sequence>
<evidence type="ECO:0000313" key="5">
    <source>
        <dbReference type="EMBL" id="BDY29296.1"/>
    </source>
</evidence>
<protein>
    <submittedName>
        <fullName evidence="5">L-fuculose phosphate aldolase</fullName>
        <ecNumber evidence="5">4.1.2.17</ecNumber>
    </submittedName>
</protein>
<dbReference type="GO" id="GO:0019323">
    <property type="term" value="P:pentose catabolic process"/>
    <property type="evidence" value="ECO:0007669"/>
    <property type="project" value="TreeGrafter"/>
</dbReference>
<dbReference type="SMART" id="SM01007">
    <property type="entry name" value="Aldolase_II"/>
    <property type="match status" value="1"/>
</dbReference>
<dbReference type="AlphaFoldDB" id="A0AAI8TUX7"/>
<dbReference type="Proteomes" id="UP001241092">
    <property type="component" value="Chromosome"/>
</dbReference>
<evidence type="ECO:0000313" key="6">
    <source>
        <dbReference type="Proteomes" id="UP000465622"/>
    </source>
</evidence>
<dbReference type="InterPro" id="IPR036409">
    <property type="entry name" value="Aldolase_II/adducin_N_sf"/>
</dbReference>
<reference evidence="4 6" key="1">
    <citation type="journal article" date="2019" name="Emerg. Microbes Infect.">
        <title>Comprehensive subspecies identification of 175 nontuberculous mycobacteria species based on 7547 genomic profiles.</title>
        <authorList>
            <person name="Matsumoto Y."/>
            <person name="Kinjo T."/>
            <person name="Motooka D."/>
            <person name="Nabeya D."/>
            <person name="Jung N."/>
            <person name="Uechi K."/>
            <person name="Horii T."/>
            <person name="Iida T."/>
            <person name="Fujita J."/>
            <person name="Nakamura S."/>
        </authorList>
    </citation>
    <scope>NUCLEOTIDE SEQUENCE [LARGE SCALE GENOMIC DNA]</scope>
    <source>
        <strain evidence="4 6">JCM 12375</strain>
    </source>
</reference>
<name>A0AAI8TUX7_MYCME</name>
<organism evidence="5 7">
    <name type="scientific">Mycolicibacterium mageritense</name>
    <name type="common">Mycobacterium mageritense</name>
    <dbReference type="NCBI Taxonomy" id="53462"/>
    <lineage>
        <taxon>Bacteria</taxon>
        <taxon>Bacillati</taxon>
        <taxon>Actinomycetota</taxon>
        <taxon>Actinomycetes</taxon>
        <taxon>Mycobacteriales</taxon>
        <taxon>Mycobacteriaceae</taxon>
        <taxon>Mycolicibacterium</taxon>
    </lineage>
</organism>
<reference evidence="5" key="3">
    <citation type="submission" date="2023-03" db="EMBL/GenBank/DDBJ databases">
        <title>Draft genome sequence of a Mycolicibacterium mageritense strain H4_3_1 isolated from a hybrid biological-inorganic system reactor.</title>
        <authorList>
            <person name="Feng X."/>
            <person name="Kazama D."/>
            <person name="Sato K."/>
            <person name="Kobayashi H."/>
        </authorList>
    </citation>
    <scope>NUCLEOTIDE SEQUENCE</scope>
    <source>
        <strain evidence="5">H4_3_1</strain>
    </source>
</reference>
<dbReference type="GO" id="GO:0046872">
    <property type="term" value="F:metal ion binding"/>
    <property type="evidence" value="ECO:0007669"/>
    <property type="project" value="UniProtKB-KW"/>
</dbReference>
<evidence type="ECO:0000259" key="3">
    <source>
        <dbReference type="SMART" id="SM01007"/>
    </source>
</evidence>
<dbReference type="RefSeq" id="WP_230021771.1">
    <property type="nucleotide sequence ID" value="NZ_AP022567.1"/>
</dbReference>
<keyword evidence="2 5" id="KW-0456">Lyase</keyword>
<keyword evidence="1" id="KW-0479">Metal-binding</keyword>
<dbReference type="SUPFAM" id="SSF53639">
    <property type="entry name" value="AraD/HMP-PK domain-like"/>
    <property type="match status" value="1"/>
</dbReference>